<feature type="domain" description="Major facilitator superfamily (MFS) profile" evidence="5">
    <location>
        <begin position="14"/>
        <end position="411"/>
    </location>
</feature>
<dbReference type="InterPro" id="IPR011701">
    <property type="entry name" value="MFS"/>
</dbReference>
<keyword evidence="7" id="KW-1185">Reference proteome</keyword>
<dbReference type="CDD" id="cd17355">
    <property type="entry name" value="MFS_YcxA_like"/>
    <property type="match status" value="1"/>
</dbReference>
<dbReference type="SUPFAM" id="SSF103473">
    <property type="entry name" value="MFS general substrate transporter"/>
    <property type="match status" value="1"/>
</dbReference>
<feature type="transmembrane region" description="Helical" evidence="4">
    <location>
        <begin position="12"/>
        <end position="32"/>
    </location>
</feature>
<reference evidence="6 7" key="1">
    <citation type="submission" date="2012-04" db="EMBL/GenBank/DDBJ databases">
        <title>Improved High-Quality Draft sequence of Leptothrix ochracea L12.</title>
        <authorList>
            <consortium name="US DOE Joint Genome Institute"/>
            <person name="Lucas S."/>
            <person name="Han J."/>
            <person name="Lapidus A."/>
            <person name="Cheng J.-F."/>
            <person name="Goodwin L."/>
            <person name="Pitluck S."/>
            <person name="Peters L."/>
            <person name="Zeytun A."/>
            <person name="Detter J.C."/>
            <person name="Han C."/>
            <person name="Tapia R."/>
            <person name="Land M."/>
            <person name="Hauser L."/>
            <person name="Kyrpides N."/>
            <person name="Ivanova N."/>
            <person name="Pagani I."/>
            <person name="Stepanauskas R."/>
            <person name="Masland D."/>
            <person name="Poulton N."/>
            <person name="Emerson D."/>
            <person name="Fleming E."/>
            <person name="Woyke T."/>
        </authorList>
    </citation>
    <scope>NUCLEOTIDE SEQUENCE [LARGE SCALE GENOMIC DNA]</scope>
    <source>
        <strain evidence="6 7">L12</strain>
    </source>
</reference>
<feature type="transmembrane region" description="Helical" evidence="4">
    <location>
        <begin position="324"/>
        <end position="344"/>
    </location>
</feature>
<dbReference type="PROSITE" id="PS50850">
    <property type="entry name" value="MFS"/>
    <property type="match status" value="1"/>
</dbReference>
<feature type="transmembrane region" description="Helical" evidence="4">
    <location>
        <begin position="387"/>
        <end position="406"/>
    </location>
</feature>
<evidence type="ECO:0000313" key="6">
    <source>
        <dbReference type="EMBL" id="EIM31514.1"/>
    </source>
</evidence>
<feature type="transmembrane region" description="Helical" evidence="4">
    <location>
        <begin position="52"/>
        <end position="71"/>
    </location>
</feature>
<dbReference type="InterPro" id="IPR020846">
    <property type="entry name" value="MFS_dom"/>
</dbReference>
<feature type="transmembrane region" description="Helical" evidence="4">
    <location>
        <begin position="173"/>
        <end position="192"/>
    </location>
</feature>
<protein>
    <submittedName>
        <fullName evidence="6">Arabinose efflux permease family protein</fullName>
    </submittedName>
</protein>
<dbReference type="PANTHER" id="PTHR11360">
    <property type="entry name" value="MONOCARBOXYLATE TRANSPORTER"/>
    <property type="match status" value="1"/>
</dbReference>
<gene>
    <name evidence="6" type="ORF">LepocDRAFT_00002450</name>
</gene>
<sequence length="417" mass="44420">MSKPTSPSIPLLPITQVLLFSGLIVTLSMGVRHGFGLWLAPITRAHGWSVESFALALALQNLVWGLSGPFTGMWADRQGAPRVLMVGGLLYAAGLGWMALADTPFSFVLGSGLLIGLAQSCTTYAVVYGVIGRNIPPHRRSWAMGLTAAAGSFGQFLMVPVSNQFIHQLDWQGALWALSLCALLILPFATGLRQPKTSSLGIDPIQTVTTARPTGPQSTKEALLEALGTPSFLWLSAGYFVCGFQVVFIGVHMPSFLKDQGLSPEVATTSLALIGLFNIFGTYGVGLLGQHWPKNRLLSGIYASRAVAISVFLALPITALSVEIFSAVIGLLWLSTVPPTNALVAQIFGVKHLSMLGGVVFLSHQLGSFLGVWLGGRLHDLSGSYDIVWWISIALGVVAALFNTAVREAPTDKQTRP</sequence>
<evidence type="ECO:0000259" key="5">
    <source>
        <dbReference type="PROSITE" id="PS50850"/>
    </source>
</evidence>
<keyword evidence="2 4" id="KW-1133">Transmembrane helix</keyword>
<keyword evidence="1 4" id="KW-0812">Transmembrane</keyword>
<proteinExistence type="predicted"/>
<evidence type="ECO:0000256" key="4">
    <source>
        <dbReference type="SAM" id="Phobius"/>
    </source>
</evidence>
<dbReference type="PANTHER" id="PTHR11360:SF284">
    <property type="entry name" value="EG:103B4.3 PROTEIN-RELATED"/>
    <property type="match status" value="1"/>
</dbReference>
<dbReference type="HOGENOM" id="CLU_001265_59_9_4"/>
<dbReference type="GeneID" id="92352223"/>
<evidence type="ECO:0000256" key="3">
    <source>
        <dbReference type="ARBA" id="ARBA00023136"/>
    </source>
</evidence>
<dbReference type="Pfam" id="PF07690">
    <property type="entry name" value="MFS_1"/>
    <property type="match status" value="1"/>
</dbReference>
<evidence type="ECO:0000256" key="1">
    <source>
        <dbReference type="ARBA" id="ARBA00022692"/>
    </source>
</evidence>
<organism evidence="6 7">
    <name type="scientific">Leptothrix ochracea L12</name>
    <dbReference type="NCBI Taxonomy" id="735332"/>
    <lineage>
        <taxon>Bacteria</taxon>
        <taxon>Pseudomonadati</taxon>
        <taxon>Pseudomonadota</taxon>
        <taxon>Betaproteobacteria</taxon>
        <taxon>Burkholderiales</taxon>
        <taxon>Sphaerotilaceae</taxon>
        <taxon>Leptothrix</taxon>
    </lineage>
</organism>
<dbReference type="GO" id="GO:0022857">
    <property type="term" value="F:transmembrane transporter activity"/>
    <property type="evidence" value="ECO:0007669"/>
    <property type="project" value="InterPro"/>
</dbReference>
<feature type="transmembrane region" description="Helical" evidence="4">
    <location>
        <begin position="356"/>
        <end position="375"/>
    </location>
</feature>
<dbReference type="RefSeq" id="WP_009756635.1">
    <property type="nucleotide sequence ID" value="NZ_JH660679.1"/>
</dbReference>
<feature type="transmembrane region" description="Helical" evidence="4">
    <location>
        <begin position="142"/>
        <end position="161"/>
    </location>
</feature>
<dbReference type="Proteomes" id="UP000053899">
    <property type="component" value="Unassembled WGS sequence"/>
</dbReference>
<accession>I4Z5M2</accession>
<evidence type="ECO:0000256" key="2">
    <source>
        <dbReference type="ARBA" id="ARBA00022989"/>
    </source>
</evidence>
<evidence type="ECO:0000313" key="7">
    <source>
        <dbReference type="Proteomes" id="UP000053899"/>
    </source>
</evidence>
<feature type="transmembrane region" description="Helical" evidence="4">
    <location>
        <begin position="271"/>
        <end position="289"/>
    </location>
</feature>
<dbReference type="InterPro" id="IPR050327">
    <property type="entry name" value="Proton-linked_MCT"/>
</dbReference>
<dbReference type="EMBL" id="JH660679">
    <property type="protein sequence ID" value="EIM31514.1"/>
    <property type="molecule type" value="Genomic_DNA"/>
</dbReference>
<dbReference type="InterPro" id="IPR036259">
    <property type="entry name" value="MFS_trans_sf"/>
</dbReference>
<feature type="transmembrane region" description="Helical" evidence="4">
    <location>
        <begin position="107"/>
        <end position="130"/>
    </location>
</feature>
<dbReference type="AlphaFoldDB" id="I4Z5M2"/>
<keyword evidence="3 4" id="KW-0472">Membrane</keyword>
<feature type="transmembrane region" description="Helical" evidence="4">
    <location>
        <begin position="83"/>
        <end position="101"/>
    </location>
</feature>
<dbReference type="OrthoDB" id="146345at2"/>
<dbReference type="Gene3D" id="1.20.1250.20">
    <property type="entry name" value="MFS general substrate transporter like domains"/>
    <property type="match status" value="2"/>
</dbReference>
<feature type="transmembrane region" description="Helical" evidence="4">
    <location>
        <begin position="301"/>
        <end position="318"/>
    </location>
</feature>
<name>I4Z5M2_9BURK</name>
<feature type="transmembrane region" description="Helical" evidence="4">
    <location>
        <begin position="232"/>
        <end position="251"/>
    </location>
</feature>